<dbReference type="EMBL" id="JAJAQI010000015">
    <property type="protein sequence ID" value="MCB4822390.1"/>
    <property type="molecule type" value="Genomic_DNA"/>
</dbReference>
<comment type="caution">
    <text evidence="4">The sequence shown here is derived from an EMBL/GenBank/DDBJ whole genome shotgun (WGS) entry which is preliminary data.</text>
</comment>
<dbReference type="CDD" id="cd07012">
    <property type="entry name" value="PBP2_Bug_TTT"/>
    <property type="match status" value="1"/>
</dbReference>
<name>A0A9X1ICL8_9PROT</name>
<reference evidence="4" key="1">
    <citation type="submission" date="2021-10" db="EMBL/GenBank/DDBJ databases">
        <title>Roseicella aerolatum sp. nov., isolated from aerosols of e-waste dismantling site.</title>
        <authorList>
            <person name="Qin T."/>
        </authorList>
    </citation>
    <scope>NUCLEOTIDE SEQUENCE</scope>
    <source>
        <strain evidence="4">GB24</strain>
    </source>
</reference>
<feature type="signal peptide" evidence="3">
    <location>
        <begin position="1"/>
        <end position="19"/>
    </location>
</feature>
<dbReference type="PANTHER" id="PTHR42928">
    <property type="entry name" value="TRICARBOXYLATE-BINDING PROTEIN"/>
    <property type="match status" value="1"/>
</dbReference>
<evidence type="ECO:0000256" key="2">
    <source>
        <dbReference type="SAM" id="MobiDB-lite"/>
    </source>
</evidence>
<accession>A0A9X1ICL8</accession>
<evidence type="ECO:0000313" key="5">
    <source>
        <dbReference type="Proteomes" id="UP001139311"/>
    </source>
</evidence>
<comment type="similarity">
    <text evidence="1">Belongs to the UPF0065 (bug) family.</text>
</comment>
<dbReference type="PANTHER" id="PTHR42928:SF5">
    <property type="entry name" value="BLR1237 PROTEIN"/>
    <property type="match status" value="1"/>
</dbReference>
<proteinExistence type="inferred from homology"/>
<protein>
    <submittedName>
        <fullName evidence="4">Tripartite tricarboxylate transporter substrate binding protein</fullName>
    </submittedName>
</protein>
<organism evidence="4 5">
    <name type="scientific">Roseicella aerolata</name>
    <dbReference type="NCBI Taxonomy" id="2883479"/>
    <lineage>
        <taxon>Bacteria</taxon>
        <taxon>Pseudomonadati</taxon>
        <taxon>Pseudomonadota</taxon>
        <taxon>Alphaproteobacteria</taxon>
        <taxon>Acetobacterales</taxon>
        <taxon>Roseomonadaceae</taxon>
        <taxon>Roseicella</taxon>
    </lineage>
</organism>
<evidence type="ECO:0000256" key="3">
    <source>
        <dbReference type="SAM" id="SignalP"/>
    </source>
</evidence>
<dbReference type="PIRSF" id="PIRSF017082">
    <property type="entry name" value="YflP"/>
    <property type="match status" value="1"/>
</dbReference>
<evidence type="ECO:0000256" key="1">
    <source>
        <dbReference type="ARBA" id="ARBA00006987"/>
    </source>
</evidence>
<dbReference type="AlphaFoldDB" id="A0A9X1ICL8"/>
<dbReference type="InterPro" id="IPR042100">
    <property type="entry name" value="Bug_dom1"/>
</dbReference>
<dbReference type="Proteomes" id="UP001139311">
    <property type="component" value="Unassembled WGS sequence"/>
</dbReference>
<dbReference type="InterPro" id="IPR005064">
    <property type="entry name" value="BUG"/>
</dbReference>
<sequence length="321" mass="32794">MRRLLALLLLLPGLAAAQAPEPPARPARGPIRLIVPFPTGGAADGTARILAPALAASLGTPVQVENRPGGRGIAGAEAVARAAPDGRTLGLSVAAWPEAAPAAERPPREGGPALTRVALVAETPTVLLVPAGSRFQAMEVYLRAGRSWMRGLTFGSPAAGSLPHLQGEMLARAAEARLVHVAYRGTAAGLQDLANGQVDSLMAPLASAMPALLAGEVRALAVSGPAPDSRLPGVPSFASLGYPQLTATLRMWISAPPDLPPALLARLRGGAERAMAGPAVERQLLLAGLTPPARPREEPSDPRLVAELGEASRPQAGPQAN</sequence>
<dbReference type="Gene3D" id="3.40.190.10">
    <property type="entry name" value="Periplasmic binding protein-like II"/>
    <property type="match status" value="1"/>
</dbReference>
<feature type="chain" id="PRO_5040990619" evidence="3">
    <location>
        <begin position="20"/>
        <end position="321"/>
    </location>
</feature>
<dbReference type="RefSeq" id="WP_226608432.1">
    <property type="nucleotide sequence ID" value="NZ_JAJAQI010000015.1"/>
</dbReference>
<keyword evidence="3" id="KW-0732">Signal</keyword>
<evidence type="ECO:0000313" key="4">
    <source>
        <dbReference type="EMBL" id="MCB4822390.1"/>
    </source>
</evidence>
<dbReference type="Gene3D" id="3.40.190.150">
    <property type="entry name" value="Bordetella uptake gene, domain 1"/>
    <property type="match status" value="1"/>
</dbReference>
<keyword evidence="5" id="KW-1185">Reference proteome</keyword>
<dbReference type="Pfam" id="PF03401">
    <property type="entry name" value="TctC"/>
    <property type="match status" value="1"/>
</dbReference>
<dbReference type="SUPFAM" id="SSF53850">
    <property type="entry name" value="Periplasmic binding protein-like II"/>
    <property type="match status" value="1"/>
</dbReference>
<feature type="region of interest" description="Disordered" evidence="2">
    <location>
        <begin position="287"/>
        <end position="321"/>
    </location>
</feature>
<gene>
    <name evidence="4" type="ORF">LHA35_11655</name>
</gene>